<protein>
    <submittedName>
        <fullName evidence="2">Transposase</fullName>
    </submittedName>
</protein>
<sequence>MVHLPEDAPSPRLCIVEKSSPDQVVERIKENALRCEMLVISEEGAQWYNERGIEINLKLPNIQRICDDANRRNAKANGSPPPAAGWYAPTTKHLAFLVMVVVYSLRNCERYVESVGGRRDILCSLLYIGAISAVL</sequence>
<organism evidence="1 2">
    <name type="scientific">Angiostrongylus cantonensis</name>
    <name type="common">Rat lungworm</name>
    <dbReference type="NCBI Taxonomy" id="6313"/>
    <lineage>
        <taxon>Eukaryota</taxon>
        <taxon>Metazoa</taxon>
        <taxon>Ecdysozoa</taxon>
        <taxon>Nematoda</taxon>
        <taxon>Chromadorea</taxon>
        <taxon>Rhabditida</taxon>
        <taxon>Rhabditina</taxon>
        <taxon>Rhabditomorpha</taxon>
        <taxon>Strongyloidea</taxon>
        <taxon>Metastrongylidae</taxon>
        <taxon>Angiostrongylus</taxon>
    </lineage>
</organism>
<reference evidence="2" key="2">
    <citation type="submission" date="2017-02" db="UniProtKB">
        <authorList>
            <consortium name="WormBaseParasite"/>
        </authorList>
    </citation>
    <scope>IDENTIFICATION</scope>
</reference>
<dbReference type="Proteomes" id="UP000035642">
    <property type="component" value="Unassembled WGS sequence"/>
</dbReference>
<keyword evidence="1" id="KW-1185">Reference proteome</keyword>
<dbReference type="STRING" id="6313.A0A0K0CYB8"/>
<accession>A0A0K0CYB8</accession>
<reference evidence="1" key="1">
    <citation type="submission" date="2012-09" db="EMBL/GenBank/DDBJ databases">
        <authorList>
            <person name="Martin A.A."/>
        </authorList>
    </citation>
    <scope>NUCLEOTIDE SEQUENCE</scope>
</reference>
<name>A0A0K0CYB8_ANGCA</name>
<evidence type="ECO:0000313" key="1">
    <source>
        <dbReference type="Proteomes" id="UP000035642"/>
    </source>
</evidence>
<evidence type="ECO:0000313" key="2">
    <source>
        <dbReference type="WBParaSite" id="ACAC_0000262601-mRNA-1"/>
    </source>
</evidence>
<proteinExistence type="predicted"/>
<dbReference type="WBParaSite" id="ACAC_0000262601-mRNA-1">
    <property type="protein sequence ID" value="ACAC_0000262601-mRNA-1"/>
    <property type="gene ID" value="ACAC_0000262601"/>
</dbReference>
<dbReference type="AlphaFoldDB" id="A0A0K0CYB8"/>